<keyword evidence="2" id="KW-1185">Reference proteome</keyword>
<evidence type="ECO:0000313" key="2">
    <source>
        <dbReference type="Proteomes" id="UP000076407"/>
    </source>
</evidence>
<evidence type="ECO:0000313" key="1">
    <source>
        <dbReference type="EnsemblMetazoa" id="AQUA014520-PA"/>
    </source>
</evidence>
<organism evidence="1 2">
    <name type="scientific">Anopheles quadriannulatus</name>
    <name type="common">Mosquito</name>
    <dbReference type="NCBI Taxonomy" id="34691"/>
    <lineage>
        <taxon>Eukaryota</taxon>
        <taxon>Metazoa</taxon>
        <taxon>Ecdysozoa</taxon>
        <taxon>Arthropoda</taxon>
        <taxon>Hexapoda</taxon>
        <taxon>Insecta</taxon>
        <taxon>Pterygota</taxon>
        <taxon>Neoptera</taxon>
        <taxon>Endopterygota</taxon>
        <taxon>Diptera</taxon>
        <taxon>Nematocera</taxon>
        <taxon>Culicoidea</taxon>
        <taxon>Culicidae</taxon>
        <taxon>Anophelinae</taxon>
        <taxon>Anopheles</taxon>
    </lineage>
</organism>
<protein>
    <submittedName>
        <fullName evidence="1">Uncharacterized protein</fullName>
    </submittedName>
</protein>
<reference evidence="1" key="1">
    <citation type="submission" date="2020-05" db="UniProtKB">
        <authorList>
            <consortium name="EnsemblMetazoa"/>
        </authorList>
    </citation>
    <scope>IDENTIFICATION</scope>
    <source>
        <strain evidence="1">SANGQUA</strain>
    </source>
</reference>
<proteinExistence type="predicted"/>
<dbReference type="AlphaFoldDB" id="A0A182XRP8"/>
<accession>A0A182XRP8</accession>
<dbReference type="VEuPathDB" id="VectorBase:AQUA014520"/>
<dbReference type="EnsemblMetazoa" id="AQUA014520-RA">
    <property type="protein sequence ID" value="AQUA014520-PA"/>
    <property type="gene ID" value="AQUA014520"/>
</dbReference>
<dbReference type="Proteomes" id="UP000076407">
    <property type="component" value="Unassembled WGS sequence"/>
</dbReference>
<name>A0A182XRP8_ANOQN</name>
<sequence>MPRWRIALRAALERKLPVNCFSVLCRFKRIFLSYFFIYKLRHFITEETENTHTIRKKQNPKHTRRHVTDTLLKCLCFIDEEL</sequence>